<dbReference type="InterPro" id="IPR011992">
    <property type="entry name" value="EF-hand-dom_pair"/>
</dbReference>
<organism evidence="5 6">
    <name type="scientific">Mytilus galloprovincialis</name>
    <name type="common">Mediterranean mussel</name>
    <dbReference type="NCBI Taxonomy" id="29158"/>
    <lineage>
        <taxon>Eukaryota</taxon>
        <taxon>Metazoa</taxon>
        <taxon>Spiralia</taxon>
        <taxon>Lophotrochozoa</taxon>
        <taxon>Mollusca</taxon>
        <taxon>Bivalvia</taxon>
        <taxon>Autobranchia</taxon>
        <taxon>Pteriomorphia</taxon>
        <taxon>Mytilida</taxon>
        <taxon>Mytiloidea</taxon>
        <taxon>Mytilidae</taxon>
        <taxon>Mytilinae</taxon>
        <taxon>Mytilus</taxon>
    </lineage>
</organism>
<evidence type="ECO:0000256" key="1">
    <source>
        <dbReference type="ARBA" id="ARBA00022737"/>
    </source>
</evidence>
<sequence>MMIRRNNSEESDETLREAFNIFDHDNNNFITCADLRYVIKSLGLDISDETIDEMVREADEDGNGKVGVEEVFKTSFKCMTSDTYYDSIPVQYIR</sequence>
<evidence type="ECO:0000259" key="4">
    <source>
        <dbReference type="PROSITE" id="PS50222"/>
    </source>
</evidence>
<gene>
    <name evidence="5" type="ORF">AM593_02142</name>
</gene>
<name>A0A409V7D4_MYTGA</name>
<keyword evidence="1" id="KW-0677">Repeat</keyword>
<evidence type="ECO:0000313" key="5">
    <source>
        <dbReference type="EMBL" id="OPL21146.1"/>
    </source>
</evidence>
<keyword evidence="6" id="KW-1185">Reference proteome</keyword>
<dbReference type="SMART" id="SM00054">
    <property type="entry name" value="EFh"/>
    <property type="match status" value="2"/>
</dbReference>
<dbReference type="PROSITE" id="PS50222">
    <property type="entry name" value="EF_HAND_2"/>
    <property type="match status" value="2"/>
</dbReference>
<dbReference type="PANTHER" id="PTHR23048">
    <property type="entry name" value="MYOSIN LIGHT CHAIN 1, 3"/>
    <property type="match status" value="1"/>
</dbReference>
<dbReference type="Gene3D" id="1.10.238.10">
    <property type="entry name" value="EF-hand"/>
    <property type="match status" value="1"/>
</dbReference>
<dbReference type="PROSITE" id="PS00018">
    <property type="entry name" value="EF_HAND_1"/>
    <property type="match status" value="2"/>
</dbReference>
<feature type="domain" description="EF-hand" evidence="4">
    <location>
        <begin position="10"/>
        <end position="45"/>
    </location>
</feature>
<proteinExistence type="predicted"/>
<evidence type="ECO:0000256" key="2">
    <source>
        <dbReference type="ARBA" id="ARBA00022837"/>
    </source>
</evidence>
<dbReference type="GO" id="GO:0005509">
    <property type="term" value="F:calcium ion binding"/>
    <property type="evidence" value="ECO:0007669"/>
    <property type="project" value="InterPro"/>
</dbReference>
<dbReference type="Pfam" id="PF13499">
    <property type="entry name" value="EF-hand_7"/>
    <property type="match status" value="1"/>
</dbReference>
<dbReference type="InterPro" id="IPR002048">
    <property type="entry name" value="EF_hand_dom"/>
</dbReference>
<dbReference type="GO" id="GO:0016460">
    <property type="term" value="C:myosin II complex"/>
    <property type="evidence" value="ECO:0007669"/>
    <property type="project" value="TreeGrafter"/>
</dbReference>
<evidence type="ECO:0000256" key="3">
    <source>
        <dbReference type="ARBA" id="ARBA00023179"/>
    </source>
</evidence>
<dbReference type="PANTHER" id="PTHR23048:SF0">
    <property type="entry name" value="CALMODULIN LIKE 3"/>
    <property type="match status" value="1"/>
</dbReference>
<dbReference type="SUPFAM" id="SSF47473">
    <property type="entry name" value="EF-hand"/>
    <property type="match status" value="1"/>
</dbReference>
<dbReference type="EMBL" id="KV594709">
    <property type="protein sequence ID" value="OPL21146.1"/>
    <property type="molecule type" value="Genomic_DNA"/>
</dbReference>
<dbReference type="Proteomes" id="UP000266721">
    <property type="component" value="Unassembled WGS sequence"/>
</dbReference>
<dbReference type="FunFam" id="1.10.238.10:FF:000001">
    <property type="entry name" value="Calmodulin 1"/>
    <property type="match status" value="1"/>
</dbReference>
<dbReference type="SMR" id="A0A409V7D4"/>
<keyword evidence="2" id="KW-0106">Calcium</keyword>
<feature type="non-terminal residue" evidence="5">
    <location>
        <position position="1"/>
    </location>
</feature>
<evidence type="ECO:0000313" key="6">
    <source>
        <dbReference type="Proteomes" id="UP000266721"/>
    </source>
</evidence>
<dbReference type="AlphaFoldDB" id="A0A409V7D4"/>
<feature type="domain" description="EF-hand" evidence="4">
    <location>
        <begin position="46"/>
        <end position="82"/>
    </location>
</feature>
<dbReference type="CDD" id="cd00051">
    <property type="entry name" value="EFh"/>
    <property type="match status" value="1"/>
</dbReference>
<reference evidence="5 6" key="1">
    <citation type="journal article" date="2016" name="PLoS ONE">
        <title>A First Insight into the Genome of the Filter-Feeder Mussel Mytilus galloprovincialis.</title>
        <authorList>
            <person name="Murgarella M."/>
            <person name="Puiu D."/>
            <person name="Novoa B."/>
            <person name="Figueras A."/>
            <person name="Posada D."/>
            <person name="Canchaya C."/>
        </authorList>
    </citation>
    <scope>NUCLEOTIDE SEQUENCE [LARGE SCALE GENOMIC DNA]</scope>
    <source>
        <tissue evidence="5">Muscle</tissue>
    </source>
</reference>
<protein>
    <submittedName>
        <fullName evidence="5">Mitochondrial 4mtd3cpv calcium sensor cameleon</fullName>
    </submittedName>
</protein>
<dbReference type="InterPro" id="IPR050230">
    <property type="entry name" value="CALM/Myosin/TropC-like"/>
</dbReference>
<keyword evidence="3" id="KW-0514">Muscle protein</keyword>
<accession>A0A409V7D4</accession>
<dbReference type="InterPro" id="IPR018247">
    <property type="entry name" value="EF_Hand_1_Ca_BS"/>
</dbReference>